<dbReference type="OrthoDB" id="9802066at2"/>
<dbReference type="Gene3D" id="3.30.450.20">
    <property type="entry name" value="PAS domain"/>
    <property type="match status" value="1"/>
</dbReference>
<dbReference type="PROSITE" id="PS50113">
    <property type="entry name" value="PAC"/>
    <property type="match status" value="1"/>
</dbReference>
<dbReference type="AlphaFoldDB" id="A0A2Z3JAV6"/>
<keyword evidence="6" id="KW-1185">Reference proteome</keyword>
<dbReference type="PROSITE" id="PS50112">
    <property type="entry name" value="PAS"/>
    <property type="match status" value="1"/>
</dbReference>
<dbReference type="InterPro" id="IPR037522">
    <property type="entry name" value="HD_GYP_dom"/>
</dbReference>
<dbReference type="Gene3D" id="1.10.3210.10">
    <property type="entry name" value="Hypothetical protein af1432"/>
    <property type="match status" value="1"/>
</dbReference>
<feature type="region of interest" description="Disordered" evidence="1">
    <location>
        <begin position="323"/>
        <end position="344"/>
    </location>
</feature>
<dbReference type="InterPro" id="IPR052020">
    <property type="entry name" value="Cyclic_di-GMP/3'3'-cGAMP_PDE"/>
</dbReference>
<dbReference type="Pfam" id="PF13487">
    <property type="entry name" value="HD_5"/>
    <property type="match status" value="1"/>
</dbReference>
<feature type="domain" description="HD-GYP" evidence="4">
    <location>
        <begin position="135"/>
        <end position="331"/>
    </location>
</feature>
<dbReference type="CDD" id="cd00077">
    <property type="entry name" value="HDc"/>
    <property type="match status" value="1"/>
</dbReference>
<dbReference type="SMART" id="SM00091">
    <property type="entry name" value="PAS"/>
    <property type="match status" value="1"/>
</dbReference>
<protein>
    <submittedName>
        <fullName evidence="5">PAS sensor protein</fullName>
    </submittedName>
</protein>
<organism evidence="5 6">
    <name type="scientific">Deinococcus irradiatisoli</name>
    <dbReference type="NCBI Taxonomy" id="2202254"/>
    <lineage>
        <taxon>Bacteria</taxon>
        <taxon>Thermotogati</taxon>
        <taxon>Deinococcota</taxon>
        <taxon>Deinococci</taxon>
        <taxon>Deinococcales</taxon>
        <taxon>Deinococcaceae</taxon>
        <taxon>Deinococcus</taxon>
    </lineage>
</organism>
<evidence type="ECO:0000259" key="2">
    <source>
        <dbReference type="PROSITE" id="PS50112"/>
    </source>
</evidence>
<dbReference type="InterPro" id="IPR000700">
    <property type="entry name" value="PAS-assoc_C"/>
</dbReference>
<dbReference type="RefSeq" id="WP_109825137.1">
    <property type="nucleotide sequence ID" value="NZ_CP029494.1"/>
</dbReference>
<proteinExistence type="predicted"/>
<feature type="domain" description="PAC" evidence="3">
    <location>
        <begin position="78"/>
        <end position="130"/>
    </location>
</feature>
<dbReference type="NCBIfam" id="TIGR00229">
    <property type="entry name" value="sensory_box"/>
    <property type="match status" value="1"/>
</dbReference>
<accession>A0A2Z3JAV6</accession>
<dbReference type="Pfam" id="PF08447">
    <property type="entry name" value="PAS_3"/>
    <property type="match status" value="1"/>
</dbReference>
<dbReference type="InterPro" id="IPR003607">
    <property type="entry name" value="HD/PDEase_dom"/>
</dbReference>
<dbReference type="SUPFAM" id="SSF55785">
    <property type="entry name" value="PYP-like sensor domain (PAS domain)"/>
    <property type="match status" value="1"/>
</dbReference>
<name>A0A2Z3JAV6_9DEIO</name>
<dbReference type="PANTHER" id="PTHR45228">
    <property type="entry name" value="CYCLIC DI-GMP PHOSPHODIESTERASE TM_0186-RELATED"/>
    <property type="match status" value="1"/>
</dbReference>
<dbReference type="InterPro" id="IPR001610">
    <property type="entry name" value="PAC"/>
</dbReference>
<dbReference type="SMART" id="SM00471">
    <property type="entry name" value="HDc"/>
    <property type="match status" value="1"/>
</dbReference>
<dbReference type="InterPro" id="IPR035965">
    <property type="entry name" value="PAS-like_dom_sf"/>
</dbReference>
<sequence length="344" mass="37283">MPSSPFDFQLLFEHAGVGLLEIGFDGCIRRINPNGAVFFGYAPEALIGQSVLSVTHADDIARTTDTLQQVVSGAVALAEVEKRYVRADGEIVWSRSRVSLLPRPNGPAESVIAVIADITELKRAQRDLEALNLSLQATLEGGLLGLGIALEARDLETSGHTQRVIHYSMQLGEALGLDPLMLSELKHGASLHDLGKLTIPDGVLLKTGRLDAEEWALMQTHAANGYEIAARIPTLPRPALDVIRHHHERWDGTGYPDRLADTEIPLLARIFAVCDVYDALTSERPYKRAWTSQAALDELRAQRGTQFDPQVVDAFLSLFTPGQGGPLGGAGRPVPSPSAQARQN</sequence>
<dbReference type="InterPro" id="IPR013655">
    <property type="entry name" value="PAS_fold_3"/>
</dbReference>
<evidence type="ECO:0000313" key="5">
    <source>
        <dbReference type="EMBL" id="AWN22247.1"/>
    </source>
</evidence>
<dbReference type="SMART" id="SM00086">
    <property type="entry name" value="PAC"/>
    <property type="match status" value="1"/>
</dbReference>
<gene>
    <name evidence="5" type="ORF">DKM44_02510</name>
</gene>
<reference evidence="5 6" key="1">
    <citation type="submission" date="2018-05" db="EMBL/GenBank/DDBJ databases">
        <title>Complete Genome Sequence of Deinococcus sp. strain 17bor-2.</title>
        <authorList>
            <person name="Srinivasan S."/>
        </authorList>
    </citation>
    <scope>NUCLEOTIDE SEQUENCE [LARGE SCALE GENOMIC DNA]</scope>
    <source>
        <strain evidence="5 6">17bor-2</strain>
    </source>
</reference>
<dbReference type="Proteomes" id="UP000245368">
    <property type="component" value="Chromosome"/>
</dbReference>
<dbReference type="PROSITE" id="PS51832">
    <property type="entry name" value="HD_GYP"/>
    <property type="match status" value="1"/>
</dbReference>
<evidence type="ECO:0000259" key="3">
    <source>
        <dbReference type="PROSITE" id="PS50113"/>
    </source>
</evidence>
<evidence type="ECO:0000259" key="4">
    <source>
        <dbReference type="PROSITE" id="PS51832"/>
    </source>
</evidence>
<dbReference type="KEGG" id="dez:DKM44_02510"/>
<dbReference type="PANTHER" id="PTHR45228:SF8">
    <property type="entry name" value="TWO-COMPONENT RESPONSE REGULATOR-RELATED"/>
    <property type="match status" value="1"/>
</dbReference>
<feature type="domain" description="PAS" evidence="2">
    <location>
        <begin position="4"/>
        <end position="74"/>
    </location>
</feature>
<evidence type="ECO:0000313" key="6">
    <source>
        <dbReference type="Proteomes" id="UP000245368"/>
    </source>
</evidence>
<dbReference type="CDD" id="cd00130">
    <property type="entry name" value="PAS"/>
    <property type="match status" value="1"/>
</dbReference>
<evidence type="ECO:0000256" key="1">
    <source>
        <dbReference type="SAM" id="MobiDB-lite"/>
    </source>
</evidence>
<dbReference type="SUPFAM" id="SSF109604">
    <property type="entry name" value="HD-domain/PDEase-like"/>
    <property type="match status" value="1"/>
</dbReference>
<dbReference type="EMBL" id="CP029494">
    <property type="protein sequence ID" value="AWN22247.1"/>
    <property type="molecule type" value="Genomic_DNA"/>
</dbReference>
<dbReference type="InterPro" id="IPR000014">
    <property type="entry name" value="PAS"/>
</dbReference>